<dbReference type="Gene3D" id="3.30.40.10">
    <property type="entry name" value="Zinc/RING finger domain, C3HC4 (zinc finger)"/>
    <property type="match status" value="1"/>
</dbReference>
<name>A0A7R9IF29_9NEOP</name>
<feature type="compositionally biased region" description="Basic and acidic residues" evidence="1">
    <location>
        <begin position="187"/>
        <end position="197"/>
    </location>
</feature>
<gene>
    <name evidence="2" type="ORF">TTEB3V08_LOCUS5228</name>
</gene>
<dbReference type="AlphaFoldDB" id="A0A7R9IF29"/>
<feature type="compositionally biased region" description="Polar residues" evidence="1">
    <location>
        <begin position="216"/>
        <end position="266"/>
    </location>
</feature>
<dbReference type="GO" id="GO:0000981">
    <property type="term" value="F:DNA-binding transcription factor activity, RNA polymerase II-specific"/>
    <property type="evidence" value="ECO:0007669"/>
    <property type="project" value="TreeGrafter"/>
</dbReference>
<accession>A0A7R9IF29</accession>
<evidence type="ECO:0000256" key="1">
    <source>
        <dbReference type="SAM" id="MobiDB-lite"/>
    </source>
</evidence>
<proteinExistence type="predicted"/>
<dbReference type="CDD" id="cd16696">
    <property type="entry name" value="RING-CH-C4HC3_NFX1"/>
    <property type="match status" value="1"/>
</dbReference>
<evidence type="ECO:0000313" key="2">
    <source>
        <dbReference type="EMBL" id="CAD7457223.1"/>
    </source>
</evidence>
<reference evidence="2" key="1">
    <citation type="submission" date="2020-11" db="EMBL/GenBank/DDBJ databases">
        <authorList>
            <person name="Tran Van P."/>
        </authorList>
    </citation>
    <scope>NUCLEOTIDE SEQUENCE</scope>
</reference>
<dbReference type="SUPFAM" id="SSF57850">
    <property type="entry name" value="RING/U-box"/>
    <property type="match status" value="1"/>
</dbReference>
<feature type="compositionally biased region" description="Basic and acidic residues" evidence="1">
    <location>
        <begin position="146"/>
        <end position="156"/>
    </location>
</feature>
<organism evidence="2">
    <name type="scientific">Timema tahoe</name>
    <dbReference type="NCBI Taxonomy" id="61484"/>
    <lineage>
        <taxon>Eukaryota</taxon>
        <taxon>Metazoa</taxon>
        <taxon>Ecdysozoa</taxon>
        <taxon>Arthropoda</taxon>
        <taxon>Hexapoda</taxon>
        <taxon>Insecta</taxon>
        <taxon>Pterygota</taxon>
        <taxon>Neoptera</taxon>
        <taxon>Polyneoptera</taxon>
        <taxon>Phasmatodea</taxon>
        <taxon>Timematodea</taxon>
        <taxon>Timematoidea</taxon>
        <taxon>Timematidae</taxon>
        <taxon>Timema</taxon>
    </lineage>
</organism>
<dbReference type="PANTHER" id="PTHR12360:SF12">
    <property type="entry name" value="TRANSCRIPTIONAL REPRESSOR NF-X1"/>
    <property type="match status" value="1"/>
</dbReference>
<dbReference type="InterPro" id="IPR013083">
    <property type="entry name" value="Znf_RING/FYVE/PHD"/>
</dbReference>
<dbReference type="GO" id="GO:0005634">
    <property type="term" value="C:nucleus"/>
    <property type="evidence" value="ECO:0007669"/>
    <property type="project" value="TreeGrafter"/>
</dbReference>
<protein>
    <recommendedName>
        <fullName evidence="3">RING-type domain-containing protein</fullName>
    </recommendedName>
</protein>
<feature type="region of interest" description="Disordered" evidence="1">
    <location>
        <begin position="122"/>
        <end position="197"/>
    </location>
</feature>
<sequence length="383" mass="42670">MANWNRPNSYDSGRNPNYNFQSSEYSRRNPHQYGGVSTNLPYYSAPNEVGVSTPVQNTPLYETSGAPVFNTPIGYIDAHQSFPYFNDTADVSVNLPQREANFALAASSSLTATAGEFIPRSTSALHSSSRNGTKNSVLHGGQDQQQTRHSDQDWRNNRVYKNSFTGYNRGQGNFARDDRNSSQPRRTNMEDAKSQDRSRLLAEAAAFLIPKPNQVMPGSSVTNENAGSVDTKSQNDAGATNPMNPRRNTNISGYTKQPQYYSQQGNDPRDRMPVTLETFGASQSYGRNHRTSYSNSGGEPFKNKDILVNQSAPKKGAFHIENNDDEASQRERLVEQLTKGTLECLVCCDRVRQQDPVWSCGNCYHVLHLKCIKKWAKSSKVGQ</sequence>
<evidence type="ECO:0008006" key="3">
    <source>
        <dbReference type="Google" id="ProtNLM"/>
    </source>
</evidence>
<dbReference type="GO" id="GO:0000122">
    <property type="term" value="P:negative regulation of transcription by RNA polymerase II"/>
    <property type="evidence" value="ECO:0007669"/>
    <property type="project" value="TreeGrafter"/>
</dbReference>
<feature type="compositionally biased region" description="Polar residues" evidence="1">
    <location>
        <begin position="122"/>
        <end position="145"/>
    </location>
</feature>
<feature type="compositionally biased region" description="Polar residues" evidence="1">
    <location>
        <begin position="159"/>
        <end position="171"/>
    </location>
</feature>
<dbReference type="PANTHER" id="PTHR12360">
    <property type="entry name" value="NUCLEAR TRANSCRIPTION FACTOR, X-BOX BINDING 1 NFX1"/>
    <property type="match status" value="1"/>
</dbReference>
<dbReference type="EMBL" id="OE001613">
    <property type="protein sequence ID" value="CAD7457223.1"/>
    <property type="molecule type" value="Genomic_DNA"/>
</dbReference>
<feature type="region of interest" description="Disordered" evidence="1">
    <location>
        <begin position="1"/>
        <end position="38"/>
    </location>
</feature>
<dbReference type="GO" id="GO:0000977">
    <property type="term" value="F:RNA polymerase II transcription regulatory region sequence-specific DNA binding"/>
    <property type="evidence" value="ECO:0007669"/>
    <property type="project" value="TreeGrafter"/>
</dbReference>
<feature type="region of interest" description="Disordered" evidence="1">
    <location>
        <begin position="212"/>
        <end position="270"/>
    </location>
</feature>
<feature type="compositionally biased region" description="Polar residues" evidence="1">
    <location>
        <begin position="1"/>
        <end position="24"/>
    </location>
</feature>
<dbReference type="InterPro" id="IPR034078">
    <property type="entry name" value="NFX1_fam"/>
</dbReference>